<keyword evidence="8" id="KW-1185">Reference proteome</keyword>
<keyword evidence="3" id="KW-0238">DNA-binding</keyword>
<evidence type="ECO:0000256" key="4">
    <source>
        <dbReference type="PROSITE-ProRule" id="PRU00182"/>
    </source>
</evidence>
<evidence type="ECO:0000313" key="7">
    <source>
        <dbReference type="EMBL" id="CDN31691.1"/>
    </source>
</evidence>
<dbReference type="STRING" id="1433126.BN938_1604"/>
<dbReference type="PROSITE" id="PS50889">
    <property type="entry name" value="S4"/>
    <property type="match status" value="1"/>
</dbReference>
<evidence type="ECO:0000259" key="6">
    <source>
        <dbReference type="SMART" id="SM00363"/>
    </source>
</evidence>
<reference evidence="7 8" key="1">
    <citation type="journal article" date="2015" name="Genome Announc.">
        <title>Complete Genome Sequence of the Novel Leech Symbiont Mucinivorans hirudinis M3T.</title>
        <authorList>
            <person name="Nelson M.C."/>
            <person name="Bomar L."/>
            <person name="Graf J."/>
        </authorList>
    </citation>
    <scope>NUCLEOTIDE SEQUENCE [LARGE SCALE GENOMIC DNA]</scope>
    <source>
        <strain evidence="8">M3</strain>
    </source>
</reference>
<evidence type="ECO:0000256" key="2">
    <source>
        <dbReference type="ARBA" id="ARBA00022884"/>
    </source>
</evidence>
<protein>
    <submittedName>
        <fullName evidence="7">Ribosome-associated heat shock protein implicated in the recycling of the 50S subunit (S4 paralog)</fullName>
    </submittedName>
</protein>
<feature type="domain" description="RNA-binding S4" evidence="6">
    <location>
        <begin position="15"/>
        <end position="74"/>
    </location>
</feature>
<dbReference type="HOGENOM" id="CLU_101003_2_0_10"/>
<dbReference type="PIRSF" id="PIRSF016821">
    <property type="entry name" value="HSP15"/>
    <property type="match status" value="1"/>
</dbReference>
<feature type="compositionally biased region" description="Basic and acidic residues" evidence="5">
    <location>
        <begin position="125"/>
        <end position="135"/>
    </location>
</feature>
<name>A0A060R8A4_9BACT</name>
<dbReference type="GO" id="GO:0003677">
    <property type="term" value="F:DNA binding"/>
    <property type="evidence" value="ECO:0007669"/>
    <property type="project" value="UniProtKB-KW"/>
</dbReference>
<evidence type="ECO:0000256" key="3">
    <source>
        <dbReference type="ARBA" id="ARBA00023125"/>
    </source>
</evidence>
<keyword evidence="2 4" id="KW-0694">RNA-binding</keyword>
<evidence type="ECO:0000256" key="1">
    <source>
        <dbReference type="ARBA" id="ARBA00008396"/>
    </source>
</evidence>
<dbReference type="PATRIC" id="fig|1433126.3.peg.1589"/>
<evidence type="ECO:0000256" key="5">
    <source>
        <dbReference type="SAM" id="MobiDB-lite"/>
    </source>
</evidence>
<feature type="region of interest" description="Disordered" evidence="5">
    <location>
        <begin position="106"/>
        <end position="135"/>
    </location>
</feature>
<dbReference type="SMART" id="SM00363">
    <property type="entry name" value="S4"/>
    <property type="match status" value="1"/>
</dbReference>
<gene>
    <name evidence="7" type="ORF">BN938_1604</name>
</gene>
<accession>A0A060R8A4</accession>
<dbReference type="KEGG" id="rbc:BN938_1604"/>
<sequence>MATPDSKFQIPLEKMRVDKFLWSVRLFKTRADAADACRAGRVLVGEIALKASRELKVGEVVSIRKMPALFSYRIIELVGNRQPAKNVHLYIEDVTPSAEREKLEMMAMQSDGKRERGAGRPNKHERRELDEWLGV</sequence>
<dbReference type="eggNOG" id="COG1188">
    <property type="taxonomic scope" value="Bacteria"/>
</dbReference>
<dbReference type="Pfam" id="PF01479">
    <property type="entry name" value="S4"/>
    <property type="match status" value="1"/>
</dbReference>
<evidence type="ECO:0000313" key="8">
    <source>
        <dbReference type="Proteomes" id="UP000027616"/>
    </source>
</evidence>
<dbReference type="InterPro" id="IPR025708">
    <property type="entry name" value="HSP15"/>
</dbReference>
<dbReference type="GO" id="GO:0034605">
    <property type="term" value="P:cellular response to heat"/>
    <property type="evidence" value="ECO:0007669"/>
    <property type="project" value="InterPro"/>
</dbReference>
<dbReference type="GO" id="GO:0003727">
    <property type="term" value="F:single-stranded RNA binding"/>
    <property type="evidence" value="ECO:0007669"/>
    <property type="project" value="InterPro"/>
</dbReference>
<comment type="similarity">
    <text evidence="1">Belongs to the HSP15 family.</text>
</comment>
<proteinExistence type="inferred from homology"/>
<dbReference type="Gene3D" id="3.10.290.10">
    <property type="entry name" value="RNA-binding S4 domain"/>
    <property type="match status" value="1"/>
</dbReference>
<dbReference type="AlphaFoldDB" id="A0A060R8A4"/>
<dbReference type="InterPro" id="IPR002942">
    <property type="entry name" value="S4_RNA-bd"/>
</dbReference>
<dbReference type="EMBL" id="HG934468">
    <property type="protein sequence ID" value="CDN31691.1"/>
    <property type="molecule type" value="Genomic_DNA"/>
</dbReference>
<dbReference type="GO" id="GO:0043023">
    <property type="term" value="F:ribosomal large subunit binding"/>
    <property type="evidence" value="ECO:0007669"/>
    <property type="project" value="InterPro"/>
</dbReference>
<dbReference type="InterPro" id="IPR036986">
    <property type="entry name" value="S4_RNA-bd_sf"/>
</dbReference>
<dbReference type="SUPFAM" id="SSF55174">
    <property type="entry name" value="Alpha-L RNA-binding motif"/>
    <property type="match status" value="1"/>
</dbReference>
<dbReference type="CDD" id="cd00165">
    <property type="entry name" value="S4"/>
    <property type="match status" value="1"/>
</dbReference>
<keyword evidence="7" id="KW-0346">Stress response</keyword>
<organism evidence="7 8">
    <name type="scientific">Mucinivorans hirudinis</name>
    <dbReference type="NCBI Taxonomy" id="1433126"/>
    <lineage>
        <taxon>Bacteria</taxon>
        <taxon>Pseudomonadati</taxon>
        <taxon>Bacteroidota</taxon>
        <taxon>Bacteroidia</taxon>
        <taxon>Bacteroidales</taxon>
        <taxon>Rikenellaceae</taxon>
        <taxon>Mucinivorans</taxon>
    </lineage>
</organism>
<dbReference type="Proteomes" id="UP000027616">
    <property type="component" value="Chromosome I"/>
</dbReference>